<evidence type="ECO:0000256" key="1">
    <source>
        <dbReference type="SAM" id="Coils"/>
    </source>
</evidence>
<gene>
    <name evidence="3" type="ORF">PV09_08668</name>
</gene>
<keyword evidence="4" id="KW-1185">Reference proteome</keyword>
<dbReference type="OrthoDB" id="4495335at2759"/>
<dbReference type="Proteomes" id="UP000053259">
    <property type="component" value="Unassembled WGS sequence"/>
</dbReference>
<dbReference type="EMBL" id="KN847572">
    <property type="protein sequence ID" value="KIV99747.1"/>
    <property type="molecule type" value="Genomic_DNA"/>
</dbReference>
<feature type="region of interest" description="Disordered" evidence="2">
    <location>
        <begin position="287"/>
        <end position="313"/>
    </location>
</feature>
<dbReference type="PANTHER" id="PTHR42041:SF1">
    <property type="entry name" value="DNA ENDONUCLEASE ACTIVATOR CTP1 C-TERMINAL DOMAIN-CONTAINING PROTEIN"/>
    <property type="match status" value="1"/>
</dbReference>
<feature type="compositionally biased region" description="Basic residues" evidence="2">
    <location>
        <begin position="297"/>
        <end position="306"/>
    </location>
</feature>
<feature type="region of interest" description="Disordered" evidence="2">
    <location>
        <begin position="404"/>
        <end position="462"/>
    </location>
</feature>
<feature type="compositionally biased region" description="Basic and acidic residues" evidence="2">
    <location>
        <begin position="447"/>
        <end position="462"/>
    </location>
</feature>
<proteinExistence type="predicted"/>
<protein>
    <submittedName>
        <fullName evidence="3">Uncharacterized protein</fullName>
    </submittedName>
</protein>
<feature type="coiled-coil region" evidence="1">
    <location>
        <begin position="327"/>
        <end position="354"/>
    </location>
</feature>
<dbReference type="RefSeq" id="XP_016209617.1">
    <property type="nucleotide sequence ID" value="XM_016362604.1"/>
</dbReference>
<dbReference type="HOGENOM" id="CLU_014569_1_0_1"/>
<dbReference type="VEuPathDB" id="FungiDB:PV09_08668"/>
<evidence type="ECO:0000313" key="3">
    <source>
        <dbReference type="EMBL" id="KIV99747.1"/>
    </source>
</evidence>
<evidence type="ECO:0000256" key="2">
    <source>
        <dbReference type="SAM" id="MobiDB-lite"/>
    </source>
</evidence>
<feature type="region of interest" description="Disordered" evidence="2">
    <location>
        <begin position="109"/>
        <end position="130"/>
    </location>
</feature>
<organism evidence="3 4">
    <name type="scientific">Verruconis gallopava</name>
    <dbReference type="NCBI Taxonomy" id="253628"/>
    <lineage>
        <taxon>Eukaryota</taxon>
        <taxon>Fungi</taxon>
        <taxon>Dikarya</taxon>
        <taxon>Ascomycota</taxon>
        <taxon>Pezizomycotina</taxon>
        <taxon>Dothideomycetes</taxon>
        <taxon>Pleosporomycetidae</taxon>
        <taxon>Venturiales</taxon>
        <taxon>Sympoventuriaceae</taxon>
        <taxon>Verruconis</taxon>
    </lineage>
</organism>
<keyword evidence="1" id="KW-0175">Coiled coil</keyword>
<feature type="region of interest" description="Disordered" evidence="2">
    <location>
        <begin position="1"/>
        <end position="47"/>
    </location>
</feature>
<accession>A0A0D1ZZ84</accession>
<dbReference type="AlphaFoldDB" id="A0A0D1ZZ84"/>
<sequence length="600" mass="67518">MDSSTRLGASPATPLFPLSPERVNGTRPPYSSTVSQSSNGPEFGKSSVLLKPSLLSGSPEVHFRHTRNNSASDAHVQGLVARFDGLSVKDYKAQSEVAVRRADMAREMAEMERDKSRREAKALDDELKRVREEMRKMRKEIEEGKERERKVSKRLEVVMEEHQRSKDAHSHAVGIYEKEIRKCRKEAFRSGSSLVKLQEELKATRNSLRTTQSSLESEKLKSARREQDAFTAQYQLISVQEELDKMQERVQVVEAERDALKRSLKEEEVARIAAEGRIALPAVDEDEDFDDSNLSHSARKSPRKVRLASEESDCDKENRLPKKVVELQSMHRELAMERRLRKKAQEQVEFMKMECQFQCCSCRLAERDGHAYVYDISFASEMDTIRTQLPNDCNLLLSDREDMPMTPGSQETGLMTDADASTDSTDVANECNDTIPEPNKVPLQTSEQEKETSQAEARKKIQAEVTRGDTNRVIESEQGVCGVAEADDAPQTPIREIRTVTTTTTIPIMFSPFPRLQQPTTPMTIDHPPSVAHGPTSPFLASAFKPDGTLDREAALAQIRERRGRARSVAIGHATPKKQMLEGVVGGRRDISAPTLKNWN</sequence>
<feature type="coiled-coil region" evidence="1">
    <location>
        <begin position="194"/>
        <end position="270"/>
    </location>
</feature>
<dbReference type="InParanoid" id="A0A0D1ZZ84"/>
<dbReference type="PANTHER" id="PTHR42041">
    <property type="entry name" value="DNA ENDONUCLEASE ACTIVATOR CTP1 C-TERMINAL DOMAIN-CONTAINING PROTEIN"/>
    <property type="match status" value="1"/>
</dbReference>
<reference evidence="3 4" key="1">
    <citation type="submission" date="2015-01" db="EMBL/GenBank/DDBJ databases">
        <title>The Genome Sequence of Ochroconis gallopava CBS43764.</title>
        <authorList>
            <consortium name="The Broad Institute Genomics Platform"/>
            <person name="Cuomo C."/>
            <person name="de Hoog S."/>
            <person name="Gorbushina A."/>
            <person name="Stielow B."/>
            <person name="Teixiera M."/>
            <person name="Abouelleil A."/>
            <person name="Chapman S.B."/>
            <person name="Priest M."/>
            <person name="Young S.K."/>
            <person name="Wortman J."/>
            <person name="Nusbaum C."/>
            <person name="Birren B."/>
        </authorList>
    </citation>
    <scope>NUCLEOTIDE SEQUENCE [LARGE SCALE GENOMIC DNA]</scope>
    <source>
        <strain evidence="3 4">CBS 43764</strain>
    </source>
</reference>
<dbReference type="GeneID" id="27316641"/>
<feature type="compositionally biased region" description="Polar residues" evidence="2">
    <location>
        <begin position="29"/>
        <end position="40"/>
    </location>
</feature>
<evidence type="ECO:0000313" key="4">
    <source>
        <dbReference type="Proteomes" id="UP000053259"/>
    </source>
</evidence>
<name>A0A0D1ZZ84_9PEZI</name>
<feature type="compositionally biased region" description="Low complexity" evidence="2">
    <location>
        <begin position="416"/>
        <end position="426"/>
    </location>
</feature>